<dbReference type="InterPro" id="IPR006680">
    <property type="entry name" value="Amidohydro-rel"/>
</dbReference>
<reference evidence="2 3" key="1">
    <citation type="submission" date="2014-12" db="EMBL/GenBank/DDBJ databases">
        <title>Genome sequencing of Photobacterium gaetbulicola AD005a.</title>
        <authorList>
            <person name="Adrian T.G.S."/>
            <person name="Chan K.G."/>
        </authorList>
    </citation>
    <scope>NUCLEOTIDE SEQUENCE [LARGE SCALE GENOMIC DNA]</scope>
    <source>
        <strain evidence="2 3">AD005a</strain>
    </source>
</reference>
<dbReference type="Proteomes" id="UP000031278">
    <property type="component" value="Unassembled WGS sequence"/>
</dbReference>
<dbReference type="AlphaFoldDB" id="A0A0B9FR11"/>
<comment type="caution">
    <text evidence="2">The sequence shown here is derived from an EMBL/GenBank/DDBJ whole genome shotgun (WGS) entry which is preliminary data.</text>
</comment>
<dbReference type="EMBL" id="JWLZ01000220">
    <property type="protein sequence ID" value="KHT58489.1"/>
    <property type="molecule type" value="Genomic_DNA"/>
</dbReference>
<dbReference type="SUPFAM" id="SSF51556">
    <property type="entry name" value="Metallo-dependent hydrolases"/>
    <property type="match status" value="1"/>
</dbReference>
<dbReference type="InterPro" id="IPR011059">
    <property type="entry name" value="Metal-dep_hydrolase_composite"/>
</dbReference>
<dbReference type="PANTHER" id="PTHR43135:SF3">
    <property type="entry name" value="ALPHA-D-RIBOSE 1-METHYLPHOSPHONATE 5-TRIPHOSPHATE DIPHOSPHATASE"/>
    <property type="match status" value="1"/>
</dbReference>
<dbReference type="InterPro" id="IPR032466">
    <property type="entry name" value="Metal_Hydrolase"/>
</dbReference>
<dbReference type="InterPro" id="IPR012696">
    <property type="entry name" value="PhnM"/>
</dbReference>
<evidence type="ECO:0000313" key="3">
    <source>
        <dbReference type="Proteomes" id="UP000031278"/>
    </source>
</evidence>
<accession>A0A0B9FR11</accession>
<proteinExistence type="predicted"/>
<dbReference type="SUPFAM" id="SSF51338">
    <property type="entry name" value="Composite domain of metallo-dependent hydrolases"/>
    <property type="match status" value="1"/>
</dbReference>
<name>A0A0B9FR11_9GAMM</name>
<dbReference type="PANTHER" id="PTHR43135">
    <property type="entry name" value="ALPHA-D-RIBOSE 1-METHYLPHOSPHONATE 5-TRIPHOSPHATE DIPHOSPHATASE"/>
    <property type="match status" value="1"/>
</dbReference>
<organism evidence="2 3">
    <name type="scientific">Photobacterium gaetbulicola</name>
    <dbReference type="NCBI Taxonomy" id="1295392"/>
    <lineage>
        <taxon>Bacteria</taxon>
        <taxon>Pseudomonadati</taxon>
        <taxon>Pseudomonadota</taxon>
        <taxon>Gammaproteobacteria</taxon>
        <taxon>Vibrionales</taxon>
        <taxon>Vibrionaceae</taxon>
        <taxon>Photobacterium</taxon>
    </lineage>
</organism>
<dbReference type="CDD" id="cd01306">
    <property type="entry name" value="PhnM"/>
    <property type="match status" value="1"/>
</dbReference>
<evidence type="ECO:0000313" key="2">
    <source>
        <dbReference type="EMBL" id="KHT58489.1"/>
    </source>
</evidence>
<dbReference type="NCBIfam" id="NF011987">
    <property type="entry name" value="PRK15446.2-3"/>
    <property type="match status" value="1"/>
</dbReference>
<dbReference type="PIRSF" id="PIRSF038971">
    <property type="entry name" value="PhnM"/>
    <property type="match status" value="1"/>
</dbReference>
<dbReference type="GO" id="GO:0019700">
    <property type="term" value="P:organic phosphonate catabolic process"/>
    <property type="evidence" value="ECO:0007669"/>
    <property type="project" value="InterPro"/>
</dbReference>
<dbReference type="NCBIfam" id="NF011990">
    <property type="entry name" value="PRK15446.2-6"/>
    <property type="match status" value="1"/>
</dbReference>
<protein>
    <submittedName>
        <fullName evidence="2">Phosphonate metabolism protein PhnM</fullName>
    </submittedName>
</protein>
<dbReference type="Gene3D" id="3.20.20.140">
    <property type="entry name" value="Metal-dependent hydrolases"/>
    <property type="match status" value="2"/>
</dbReference>
<dbReference type="NCBIfam" id="NF011981">
    <property type="entry name" value="PRK15446.1-2"/>
    <property type="match status" value="1"/>
</dbReference>
<gene>
    <name evidence="2" type="ORF">RJ45_25135</name>
</gene>
<dbReference type="InterPro" id="IPR051781">
    <property type="entry name" value="Metallo-dep_Hydrolase"/>
</dbReference>
<feature type="domain" description="Amidohydrolase-related" evidence="1">
    <location>
        <begin position="252"/>
        <end position="376"/>
    </location>
</feature>
<evidence type="ECO:0000259" key="1">
    <source>
        <dbReference type="Pfam" id="PF01979"/>
    </source>
</evidence>
<sequence>MIITNVHMVLEDEIVKGSVELENGVIKSMSDTLSQLPQAYDGENGWLMPGLIELHTDNLEKYFTPRPKVDWPPFSAMSAHDAQLVGSGITTVLDAVALGDYREGGSRQENLDHLIDTVIASQKRGVNRAEHFLHLRCEVPHETTVGMFERYANLPEVHLVSLMDHAPGQRQFVNVQKYREYYQGKYKFSDEQMIAFEKEQVARSLQWSAANRAEITRQCRERNIPMASHDDALLEHVQESKDLGMVIAEFPTTIEAAKASHDMSLKVMMGAPNVVRGGSHSGNVAAHELASLGVLDILSSDYYPGSLLDALFQLADDERNDLDLPQATKLATVNPAEALQLNDRGVIAEGKRADLLLAHHLHDHTYVTRVWRQGKQVF</sequence>
<dbReference type="GO" id="GO:0016810">
    <property type="term" value="F:hydrolase activity, acting on carbon-nitrogen (but not peptide) bonds"/>
    <property type="evidence" value="ECO:0007669"/>
    <property type="project" value="InterPro"/>
</dbReference>
<dbReference type="NCBIfam" id="NF011984">
    <property type="entry name" value="PRK15446.1-5"/>
    <property type="match status" value="1"/>
</dbReference>
<dbReference type="Pfam" id="PF01979">
    <property type="entry name" value="Amidohydro_1"/>
    <property type="match status" value="1"/>
</dbReference>
<dbReference type="Gene3D" id="2.30.40.10">
    <property type="entry name" value="Urease, subunit C, domain 1"/>
    <property type="match status" value="2"/>
</dbReference>
<dbReference type="NCBIfam" id="TIGR02318">
    <property type="entry name" value="phosphono_phnM"/>
    <property type="match status" value="1"/>
</dbReference>